<keyword evidence="10 16" id="KW-1133">Transmembrane helix</keyword>
<evidence type="ECO:0000256" key="8">
    <source>
        <dbReference type="ARBA" id="ARBA00022729"/>
    </source>
</evidence>
<keyword evidence="5" id="KW-0813">Transport</keyword>
<dbReference type="PANTHER" id="PTHR11709">
    <property type="entry name" value="MULTI-COPPER OXIDASE"/>
    <property type="match status" value="1"/>
</dbReference>
<dbReference type="InterPro" id="IPR045087">
    <property type="entry name" value="Cu-oxidase_fam"/>
</dbReference>
<evidence type="ECO:0000256" key="15">
    <source>
        <dbReference type="SAM" id="MobiDB-lite"/>
    </source>
</evidence>
<comment type="similarity">
    <text evidence="3">Belongs to the multicopper oxidase family.</text>
</comment>
<dbReference type="GO" id="GO:0005507">
    <property type="term" value="F:copper ion binding"/>
    <property type="evidence" value="ECO:0007669"/>
    <property type="project" value="InterPro"/>
</dbReference>
<keyword evidence="13 16" id="KW-0472">Membrane</keyword>
<keyword evidence="14" id="KW-0325">Glycoprotein</keyword>
<dbReference type="InterPro" id="IPR001117">
    <property type="entry name" value="Cu-oxidase_2nd"/>
</dbReference>
<evidence type="ECO:0000256" key="4">
    <source>
        <dbReference type="ARBA" id="ARBA00022475"/>
    </source>
</evidence>
<dbReference type="InterPro" id="IPR011707">
    <property type="entry name" value="Cu-oxidase-like_N"/>
</dbReference>
<evidence type="ECO:0000256" key="16">
    <source>
        <dbReference type="SAM" id="Phobius"/>
    </source>
</evidence>
<dbReference type="AlphaFoldDB" id="G3B6F4"/>
<dbReference type="PROSITE" id="PS00080">
    <property type="entry name" value="MULTICOPPER_OXIDASE2"/>
    <property type="match status" value="1"/>
</dbReference>
<dbReference type="GO" id="GO:0033573">
    <property type="term" value="C:high-affinity iron permease complex"/>
    <property type="evidence" value="ECO:0007669"/>
    <property type="project" value="TreeGrafter"/>
</dbReference>
<keyword evidence="4" id="KW-1003">Cell membrane</keyword>
<evidence type="ECO:0000256" key="6">
    <source>
        <dbReference type="ARBA" id="ARBA00022692"/>
    </source>
</evidence>
<dbReference type="GO" id="GO:0004322">
    <property type="term" value="F:ferroxidase activity"/>
    <property type="evidence" value="ECO:0007669"/>
    <property type="project" value="TreeGrafter"/>
</dbReference>
<evidence type="ECO:0000313" key="21">
    <source>
        <dbReference type="Proteomes" id="UP000000707"/>
    </source>
</evidence>
<name>G3B6F4_CANTC</name>
<dbReference type="SUPFAM" id="SSF49503">
    <property type="entry name" value="Cupredoxins"/>
    <property type="match status" value="3"/>
</dbReference>
<evidence type="ECO:0000256" key="9">
    <source>
        <dbReference type="ARBA" id="ARBA00022737"/>
    </source>
</evidence>
<dbReference type="STRING" id="590646.G3B6F4"/>
<keyword evidence="6 16" id="KW-0812">Transmembrane</keyword>
<reference evidence="20 21" key="1">
    <citation type="journal article" date="2011" name="Proc. Natl. Acad. Sci. U.S.A.">
        <title>Comparative genomics of xylose-fermenting fungi for enhanced biofuel production.</title>
        <authorList>
            <person name="Wohlbach D.J."/>
            <person name="Kuo A."/>
            <person name="Sato T.K."/>
            <person name="Potts K.M."/>
            <person name="Salamov A.A."/>
            <person name="LaButti K.M."/>
            <person name="Sun H."/>
            <person name="Clum A."/>
            <person name="Pangilinan J.L."/>
            <person name="Lindquist E.A."/>
            <person name="Lucas S."/>
            <person name="Lapidus A."/>
            <person name="Jin M."/>
            <person name="Gunawan C."/>
            <person name="Balan V."/>
            <person name="Dale B.E."/>
            <person name="Jeffries T.W."/>
            <person name="Zinkel R."/>
            <person name="Barry K.W."/>
            <person name="Grigoriev I.V."/>
            <person name="Gasch A.P."/>
        </authorList>
    </citation>
    <scope>NUCLEOTIDE SEQUENCE [LARGE SCALE GENOMIC DNA]</scope>
    <source>
        <strain evidence="21">ATCC 10573 / BCRC 21748 / CBS 615 / JCM 9827 / NBRC 10315 / NRRL Y-1498 / VKM Y-70</strain>
    </source>
</reference>
<dbReference type="HOGENOM" id="CLU_006504_7_3_1"/>
<feature type="domain" description="Plastocyanin-like" evidence="19">
    <location>
        <begin position="1"/>
        <end position="54"/>
    </location>
</feature>
<feature type="domain" description="Plastocyanin-like" evidence="18">
    <location>
        <begin position="281"/>
        <end position="422"/>
    </location>
</feature>
<dbReference type="PANTHER" id="PTHR11709:SF361">
    <property type="entry name" value="IRON TRANSPORT MULTICOPPER OXIDASE FET3"/>
    <property type="match status" value="1"/>
</dbReference>
<dbReference type="KEGG" id="cten:18247569"/>
<feature type="region of interest" description="Disordered" evidence="15">
    <location>
        <begin position="349"/>
        <end position="369"/>
    </location>
</feature>
<evidence type="ECO:0000259" key="18">
    <source>
        <dbReference type="Pfam" id="PF07731"/>
    </source>
</evidence>
<evidence type="ECO:0000313" key="20">
    <source>
        <dbReference type="EMBL" id="EGV63682.1"/>
    </source>
</evidence>
<gene>
    <name evidence="20" type="ORF">CANTEDRAFT_114771</name>
</gene>
<keyword evidence="5" id="KW-0410">Iron transport</keyword>
<keyword evidence="8" id="KW-0732">Signal</keyword>
<organism evidence="21">
    <name type="scientific">Candida tenuis (strain ATCC 10573 / BCRC 21748 / CBS 615 / JCM 9827 / NBRC 10315 / NRRL Y-1498 / VKM Y-70)</name>
    <name type="common">Yeast</name>
    <name type="synonym">Yamadazyma tenuis</name>
    <dbReference type="NCBI Taxonomy" id="590646"/>
    <lineage>
        <taxon>Eukaryota</taxon>
        <taxon>Fungi</taxon>
        <taxon>Dikarya</taxon>
        <taxon>Ascomycota</taxon>
        <taxon>Saccharomycotina</taxon>
        <taxon>Pichiomycetes</taxon>
        <taxon>Debaryomycetaceae</taxon>
        <taxon>Yamadazyma</taxon>
    </lineage>
</organism>
<proteinExistence type="inferred from homology"/>
<dbReference type="EMBL" id="GL996524">
    <property type="protein sequence ID" value="EGV63682.1"/>
    <property type="molecule type" value="Genomic_DNA"/>
</dbReference>
<accession>G3B6F4</accession>
<dbReference type="GeneID" id="18247569"/>
<protein>
    <submittedName>
        <fullName evidence="20">Multicopper oxidase</fullName>
    </submittedName>
</protein>
<evidence type="ECO:0000256" key="1">
    <source>
        <dbReference type="ARBA" id="ARBA00001935"/>
    </source>
</evidence>
<evidence type="ECO:0000256" key="5">
    <source>
        <dbReference type="ARBA" id="ARBA00022496"/>
    </source>
</evidence>
<dbReference type="CDD" id="cd13877">
    <property type="entry name" value="CuRO_2_Fet3p_like"/>
    <property type="match status" value="1"/>
</dbReference>
<dbReference type="Pfam" id="PF07731">
    <property type="entry name" value="Cu-oxidase_2"/>
    <property type="match status" value="1"/>
</dbReference>
<dbReference type="CDD" id="cd13899">
    <property type="entry name" value="CuRO_3_Fet3p"/>
    <property type="match status" value="1"/>
</dbReference>
<dbReference type="eggNOG" id="KOG1263">
    <property type="taxonomic scope" value="Eukaryota"/>
</dbReference>
<comment type="cofactor">
    <cofactor evidence="1">
        <name>Cu cation</name>
        <dbReference type="ChEBI" id="CHEBI:23378"/>
    </cofactor>
</comment>
<evidence type="ECO:0000256" key="2">
    <source>
        <dbReference type="ARBA" id="ARBA00004162"/>
    </source>
</evidence>
<evidence type="ECO:0000259" key="17">
    <source>
        <dbReference type="Pfam" id="PF00394"/>
    </source>
</evidence>
<dbReference type="Pfam" id="PF07732">
    <property type="entry name" value="Cu-oxidase_3"/>
    <property type="match status" value="1"/>
</dbReference>
<evidence type="ECO:0000256" key="7">
    <source>
        <dbReference type="ARBA" id="ARBA00022723"/>
    </source>
</evidence>
<dbReference type="FunFam" id="2.60.40.420:FF:000025">
    <property type="entry name" value="FET5p Multicopper oxidase"/>
    <property type="match status" value="1"/>
</dbReference>
<keyword evidence="9" id="KW-0677">Repeat</keyword>
<feature type="domain" description="Plastocyanin-like" evidence="17">
    <location>
        <begin position="65"/>
        <end position="211"/>
    </location>
</feature>
<evidence type="ECO:0000256" key="13">
    <source>
        <dbReference type="ARBA" id="ARBA00023136"/>
    </source>
</evidence>
<dbReference type="Pfam" id="PF00394">
    <property type="entry name" value="Cu-oxidase"/>
    <property type="match status" value="1"/>
</dbReference>
<dbReference type="OrthoDB" id="2121828at2759"/>
<dbReference type="Proteomes" id="UP000000707">
    <property type="component" value="Unassembled WGS sequence"/>
</dbReference>
<dbReference type="GO" id="GO:0033215">
    <property type="term" value="P:reductive iron assimilation"/>
    <property type="evidence" value="ECO:0007669"/>
    <property type="project" value="TreeGrafter"/>
</dbReference>
<dbReference type="InterPro" id="IPR011706">
    <property type="entry name" value="Cu-oxidase_C"/>
</dbReference>
<keyword evidence="12" id="KW-0186">Copper</keyword>
<evidence type="ECO:0000256" key="12">
    <source>
        <dbReference type="ARBA" id="ARBA00023008"/>
    </source>
</evidence>
<evidence type="ECO:0000256" key="10">
    <source>
        <dbReference type="ARBA" id="ARBA00022989"/>
    </source>
</evidence>
<dbReference type="InterPro" id="IPR044130">
    <property type="entry name" value="CuRO_2_Fet3-like"/>
</dbReference>
<dbReference type="InterPro" id="IPR008972">
    <property type="entry name" value="Cupredoxin"/>
</dbReference>
<evidence type="ECO:0000256" key="14">
    <source>
        <dbReference type="ARBA" id="ARBA00023180"/>
    </source>
</evidence>
<feature type="transmembrane region" description="Helical" evidence="16">
    <location>
        <begin position="481"/>
        <end position="499"/>
    </location>
</feature>
<dbReference type="FunFam" id="2.60.40.420:FF:000024">
    <property type="entry name" value="FET5p Multicopper oxidase"/>
    <property type="match status" value="1"/>
</dbReference>
<evidence type="ECO:0000259" key="19">
    <source>
        <dbReference type="Pfam" id="PF07732"/>
    </source>
</evidence>
<keyword evidence="5" id="KW-0406">Ion transport</keyword>
<keyword evidence="5" id="KW-0408">Iron</keyword>
<keyword evidence="11" id="KW-0560">Oxidoreductase</keyword>
<evidence type="ECO:0000256" key="11">
    <source>
        <dbReference type="ARBA" id="ARBA00023002"/>
    </source>
</evidence>
<dbReference type="GO" id="GO:0010106">
    <property type="term" value="P:cellular response to iron ion starvation"/>
    <property type="evidence" value="ECO:0007669"/>
    <property type="project" value="TreeGrafter"/>
</dbReference>
<dbReference type="Gene3D" id="2.60.40.420">
    <property type="entry name" value="Cupredoxins - blue copper proteins"/>
    <property type="match status" value="3"/>
</dbReference>
<keyword evidence="7" id="KW-0479">Metal-binding</keyword>
<keyword evidence="21" id="KW-1185">Reference proteome</keyword>
<evidence type="ECO:0000256" key="3">
    <source>
        <dbReference type="ARBA" id="ARBA00010609"/>
    </source>
</evidence>
<dbReference type="InterPro" id="IPR033138">
    <property type="entry name" value="Cu_oxidase_CS"/>
</dbReference>
<comment type="subcellular location">
    <subcellularLocation>
        <location evidence="2">Cell membrane</location>
        <topology evidence="2">Single-pass membrane protein</topology>
    </subcellularLocation>
</comment>
<dbReference type="InterPro" id="IPR002355">
    <property type="entry name" value="Cu_oxidase_Cu_BS"/>
</dbReference>
<dbReference type="PROSITE" id="PS00079">
    <property type="entry name" value="MULTICOPPER_OXIDASE1"/>
    <property type="match status" value="2"/>
</dbReference>
<sequence>MDGPEMVTQCPIPPGFTFTYNFTVDDQVGTFWYHSHSGTQYGDGLRGLFIIEEAEGDLKPFEYDEEVTVTVSEWYHKEGPELMAKFLNRYNPTGAEPIPQNTLFNDTKNVTWDVLPNTTYFVRLVNVGLFTSQYLALEDHTFTIVEVDGVYVEPYEVSSIYISAAQRYGVLVKTKKSTDKNYRFFNAIDKEMLDVLPADLQLLSTNIMRYSTEAKTPEVVDGTEANFDNFVAALEDFDDFNIKPLEKVSLYGDPDVQLVLDFTMDNLGDGVNYAFFNDISYTAPKVPTLYSVMSSGKYSNVVDIYGSNTNAVVLQKDEVVEIVLNNRDPGKHPFHLHGHVFQIIKRSEKGDDDDNPIVYDPSNPEHKQYPEYPLRRDTLLANPNGFIILRFKATNPGVWLFHCHVDWHLEQGLAITLVEAPSEIQKQSVPQNHYDSCAAANISGRGNAAGNYGDTQEAWVDLTGERVQFAPLPPGFTTKGYVAFFLCTVFALYGLHTIYKYGMEDVKVDNNQQMVHKLYRLLDEYGALDENEGISLNSDVQGQASESN</sequence>